<keyword evidence="5" id="KW-0717">Septation</keyword>
<dbReference type="GO" id="GO:0000917">
    <property type="term" value="P:division septum assembly"/>
    <property type="evidence" value="ECO:0007669"/>
    <property type="project" value="UniProtKB-KW"/>
</dbReference>
<evidence type="ECO:0000256" key="9">
    <source>
        <dbReference type="ARBA" id="ARBA00033158"/>
    </source>
</evidence>
<keyword evidence="6" id="KW-0131">Cell cycle</keyword>
<keyword evidence="3" id="KW-0963">Cytoplasm</keyword>
<evidence type="ECO:0000256" key="2">
    <source>
        <dbReference type="ARBA" id="ARBA00015195"/>
    </source>
</evidence>
<dbReference type="GO" id="GO:0043093">
    <property type="term" value="P:FtsZ-dependent cytokinesis"/>
    <property type="evidence" value="ECO:0007669"/>
    <property type="project" value="TreeGrafter"/>
</dbReference>
<reference evidence="11" key="1">
    <citation type="submission" date="2016-11" db="EMBL/GenBank/DDBJ databases">
        <authorList>
            <person name="Varghese N."/>
            <person name="Submissions S."/>
        </authorList>
    </citation>
    <scope>NUCLEOTIDE SEQUENCE [LARGE SCALE GENOMIC DNA]</scope>
    <source>
        <strain evidence="11">DSM 10349</strain>
    </source>
</reference>
<comment type="subcellular location">
    <subcellularLocation>
        <location evidence="1">Cytoplasm</location>
    </subcellularLocation>
</comment>
<proteinExistence type="predicted"/>
<dbReference type="Gene3D" id="6.10.250.790">
    <property type="match status" value="1"/>
</dbReference>
<dbReference type="PANTHER" id="PTHR34981:SF1">
    <property type="entry name" value="CELL DIVISION PROTEIN ZAPA"/>
    <property type="match status" value="1"/>
</dbReference>
<evidence type="ECO:0000256" key="6">
    <source>
        <dbReference type="ARBA" id="ARBA00023306"/>
    </source>
</evidence>
<comment type="function">
    <text evidence="7">Activator of cell division through the inhibition of FtsZ GTPase activity, therefore promoting FtsZ assembly into bundles of protofilaments necessary for the formation of the division Z ring. It is recruited early at mid-cell but it is not essential for cell division.</text>
</comment>
<dbReference type="InterPro" id="IPR036192">
    <property type="entry name" value="Cell_div_ZapA-like_sf"/>
</dbReference>
<sequence>MSEQPNRVEVEIFGEYFTLRGHESPEYMRMVAQMVSKKMQEITQRNPKLSINNVAVLTAVNLVDELLKLKEQYDNLLQMMDPDNVDSSNS</sequence>
<gene>
    <name evidence="10" type="ORF">SAMN02745123_00445</name>
</gene>
<dbReference type="GO" id="GO:0032153">
    <property type="term" value="C:cell division site"/>
    <property type="evidence" value="ECO:0007669"/>
    <property type="project" value="TreeGrafter"/>
</dbReference>
<evidence type="ECO:0000256" key="5">
    <source>
        <dbReference type="ARBA" id="ARBA00023210"/>
    </source>
</evidence>
<evidence type="ECO:0000256" key="8">
    <source>
        <dbReference type="ARBA" id="ARBA00026068"/>
    </source>
</evidence>
<dbReference type="RefSeq" id="WP_072910645.1">
    <property type="nucleotide sequence ID" value="NZ_FRAR01000005.1"/>
</dbReference>
<dbReference type="STRING" id="1121421.SAMN02745123_00445"/>
<evidence type="ECO:0000256" key="1">
    <source>
        <dbReference type="ARBA" id="ARBA00004496"/>
    </source>
</evidence>
<evidence type="ECO:0000256" key="4">
    <source>
        <dbReference type="ARBA" id="ARBA00022618"/>
    </source>
</evidence>
<dbReference type="GO" id="GO:0030428">
    <property type="term" value="C:cell septum"/>
    <property type="evidence" value="ECO:0007669"/>
    <property type="project" value="TreeGrafter"/>
</dbReference>
<dbReference type="OrthoDB" id="9808604at2"/>
<protein>
    <recommendedName>
        <fullName evidence="2">Cell division protein ZapA</fullName>
    </recommendedName>
    <alternativeName>
        <fullName evidence="9">Z ring-associated protein ZapA</fullName>
    </alternativeName>
</protein>
<dbReference type="Pfam" id="PF05164">
    <property type="entry name" value="ZapA"/>
    <property type="match status" value="1"/>
</dbReference>
<keyword evidence="11" id="KW-1185">Reference proteome</keyword>
<dbReference type="SUPFAM" id="SSF102829">
    <property type="entry name" value="Cell division protein ZapA-like"/>
    <property type="match status" value="1"/>
</dbReference>
<dbReference type="InterPro" id="IPR053712">
    <property type="entry name" value="Bac_CellDiv_Activator"/>
</dbReference>
<name>A0A1M6P3L4_9FIRM</name>
<evidence type="ECO:0000313" key="11">
    <source>
        <dbReference type="Proteomes" id="UP000183997"/>
    </source>
</evidence>
<dbReference type="GO" id="GO:0000921">
    <property type="term" value="P:septin ring assembly"/>
    <property type="evidence" value="ECO:0007669"/>
    <property type="project" value="TreeGrafter"/>
</dbReference>
<comment type="subunit">
    <text evidence="8">Homodimer. Interacts with FtsZ.</text>
</comment>
<accession>A0A1M6P3L4</accession>
<dbReference type="NCBIfam" id="NF010724">
    <property type="entry name" value="PRK14126.1"/>
    <property type="match status" value="1"/>
</dbReference>
<dbReference type="GO" id="GO:0005829">
    <property type="term" value="C:cytosol"/>
    <property type="evidence" value="ECO:0007669"/>
    <property type="project" value="TreeGrafter"/>
</dbReference>
<organism evidence="10 11">
    <name type="scientific">Desulforamulus aeronauticus DSM 10349</name>
    <dbReference type="NCBI Taxonomy" id="1121421"/>
    <lineage>
        <taxon>Bacteria</taxon>
        <taxon>Bacillati</taxon>
        <taxon>Bacillota</taxon>
        <taxon>Clostridia</taxon>
        <taxon>Eubacteriales</taxon>
        <taxon>Peptococcaceae</taxon>
        <taxon>Desulforamulus</taxon>
    </lineage>
</organism>
<dbReference type="AlphaFoldDB" id="A0A1M6P3L4"/>
<evidence type="ECO:0000256" key="7">
    <source>
        <dbReference type="ARBA" id="ARBA00024910"/>
    </source>
</evidence>
<evidence type="ECO:0000256" key="3">
    <source>
        <dbReference type="ARBA" id="ARBA00022490"/>
    </source>
</evidence>
<dbReference type="PANTHER" id="PTHR34981">
    <property type="entry name" value="CELL DIVISION PROTEIN ZAPA"/>
    <property type="match status" value="1"/>
</dbReference>
<keyword evidence="4 10" id="KW-0132">Cell division</keyword>
<dbReference type="Proteomes" id="UP000183997">
    <property type="component" value="Unassembled WGS sequence"/>
</dbReference>
<dbReference type="InterPro" id="IPR007838">
    <property type="entry name" value="Cell_div_ZapA-like"/>
</dbReference>
<dbReference type="EMBL" id="FRAR01000005">
    <property type="protein sequence ID" value="SHK02555.1"/>
    <property type="molecule type" value="Genomic_DNA"/>
</dbReference>
<evidence type="ECO:0000313" key="10">
    <source>
        <dbReference type="EMBL" id="SHK02555.1"/>
    </source>
</evidence>